<organism evidence="11 12">
    <name type="scientific">Dryococelus australis</name>
    <dbReference type="NCBI Taxonomy" id="614101"/>
    <lineage>
        <taxon>Eukaryota</taxon>
        <taxon>Metazoa</taxon>
        <taxon>Ecdysozoa</taxon>
        <taxon>Arthropoda</taxon>
        <taxon>Hexapoda</taxon>
        <taxon>Insecta</taxon>
        <taxon>Pterygota</taxon>
        <taxon>Neoptera</taxon>
        <taxon>Polyneoptera</taxon>
        <taxon>Phasmatodea</taxon>
        <taxon>Verophasmatodea</taxon>
        <taxon>Anareolatae</taxon>
        <taxon>Phasmatidae</taxon>
        <taxon>Eurycanthinae</taxon>
        <taxon>Dryococelus</taxon>
    </lineage>
</organism>
<evidence type="ECO:0000313" key="12">
    <source>
        <dbReference type="Proteomes" id="UP001159363"/>
    </source>
</evidence>
<comment type="caution">
    <text evidence="11">The sequence shown here is derived from an EMBL/GenBank/DDBJ whole genome shotgun (WGS) entry which is preliminary data.</text>
</comment>
<protein>
    <recommendedName>
        <fullName evidence="10">Retroviral polymerase SH3-like domain-containing protein</fullName>
    </recommendedName>
</protein>
<keyword evidence="8" id="KW-0239">DNA-directed DNA polymerase</keyword>
<dbReference type="InterPro" id="IPR057670">
    <property type="entry name" value="SH3_retrovirus"/>
</dbReference>
<evidence type="ECO:0000313" key="11">
    <source>
        <dbReference type="EMBL" id="KAJ8896078.1"/>
    </source>
</evidence>
<keyword evidence="8" id="KW-0808">Transferase</keyword>
<dbReference type="InterPro" id="IPR036397">
    <property type="entry name" value="RNaseH_sf"/>
</dbReference>
<dbReference type="Pfam" id="PF25597">
    <property type="entry name" value="SH3_retrovirus"/>
    <property type="match status" value="1"/>
</dbReference>
<keyword evidence="9" id="KW-0233">DNA recombination</keyword>
<dbReference type="PANTHER" id="PTHR42648:SF11">
    <property type="entry name" value="TRANSPOSON TY4-P GAG-POL POLYPROTEIN"/>
    <property type="match status" value="1"/>
</dbReference>
<keyword evidence="7" id="KW-0695">RNA-directed DNA polymerase</keyword>
<dbReference type="InterPro" id="IPR039537">
    <property type="entry name" value="Retrotran_Ty1/copia-like"/>
</dbReference>
<evidence type="ECO:0000259" key="10">
    <source>
        <dbReference type="Pfam" id="PF25597"/>
    </source>
</evidence>
<accession>A0ABQ9IJQ3</accession>
<dbReference type="EMBL" id="JARBHB010000001">
    <property type="protein sequence ID" value="KAJ8896078.1"/>
    <property type="molecule type" value="Genomic_DNA"/>
</dbReference>
<evidence type="ECO:0000256" key="9">
    <source>
        <dbReference type="ARBA" id="ARBA00023172"/>
    </source>
</evidence>
<keyword evidence="3" id="KW-0255">Endonuclease</keyword>
<evidence type="ECO:0000256" key="3">
    <source>
        <dbReference type="ARBA" id="ARBA00022759"/>
    </source>
</evidence>
<dbReference type="Gene3D" id="3.30.420.10">
    <property type="entry name" value="Ribonuclease H-like superfamily/Ribonuclease H"/>
    <property type="match status" value="1"/>
</dbReference>
<evidence type="ECO:0000256" key="4">
    <source>
        <dbReference type="ARBA" id="ARBA00022801"/>
    </source>
</evidence>
<dbReference type="Proteomes" id="UP001159363">
    <property type="component" value="Chromosome 1"/>
</dbReference>
<dbReference type="InterPro" id="IPR012337">
    <property type="entry name" value="RNaseH-like_sf"/>
</dbReference>
<evidence type="ECO:0000256" key="7">
    <source>
        <dbReference type="ARBA" id="ARBA00022918"/>
    </source>
</evidence>
<evidence type="ECO:0000256" key="2">
    <source>
        <dbReference type="ARBA" id="ARBA00022723"/>
    </source>
</evidence>
<dbReference type="PANTHER" id="PTHR42648">
    <property type="entry name" value="TRANSPOSASE, PUTATIVE-RELATED"/>
    <property type="match status" value="1"/>
</dbReference>
<keyword evidence="12" id="KW-1185">Reference proteome</keyword>
<feature type="domain" description="Retroviral polymerase SH3-like" evidence="10">
    <location>
        <begin position="249"/>
        <end position="304"/>
    </location>
</feature>
<name>A0ABQ9IJQ3_9NEOP</name>
<keyword evidence="4" id="KW-0378">Hydrolase</keyword>
<evidence type="ECO:0000256" key="5">
    <source>
        <dbReference type="ARBA" id="ARBA00022842"/>
    </source>
</evidence>
<evidence type="ECO:0000256" key="6">
    <source>
        <dbReference type="ARBA" id="ARBA00022908"/>
    </source>
</evidence>
<keyword evidence="8" id="KW-0548">Nucleotidyltransferase</keyword>
<sequence>MFCRDNLEFNLLSVKIERHFFKVLFDNADVTLLNNNSEVVTTGNLIGNLYMIKFQIDTSTALLTSNVDLMHRRMCNSSCFPPKNFCNIYRKQTIKSVKRLPLIKKPTRILEVDSSDGIGAITLPTYNSKSQGFHEKFEEYEAITAKYETRISRIRCDNKGECSSRQFTDFCKSKGIQIDEHFNRTLLDSVRCILLDSKVEKKFWGEAVCAATYKLNRTPTRVLKERRPADLWYGYCESRKIRVFGTVTYDHIPKEDVKGKLHLRLKLTIMMGYTANGYRLWDNSKCKIVIACCIKFLEETEPCNVESKSHESIILTYLRTSSNG</sequence>
<gene>
    <name evidence="11" type="ORF">PR048_001420</name>
</gene>
<dbReference type="SUPFAM" id="SSF53098">
    <property type="entry name" value="Ribonuclease H-like"/>
    <property type="match status" value="1"/>
</dbReference>
<keyword evidence="2" id="KW-0479">Metal-binding</keyword>
<proteinExistence type="predicted"/>
<keyword evidence="5" id="KW-0460">Magnesium</keyword>
<reference evidence="11 12" key="1">
    <citation type="submission" date="2023-02" db="EMBL/GenBank/DDBJ databases">
        <title>LHISI_Scaffold_Assembly.</title>
        <authorList>
            <person name="Stuart O.P."/>
            <person name="Cleave R."/>
            <person name="Magrath M.J.L."/>
            <person name="Mikheyev A.S."/>
        </authorList>
    </citation>
    <scope>NUCLEOTIDE SEQUENCE [LARGE SCALE GENOMIC DNA]</scope>
    <source>
        <strain evidence="11">Daus_M_001</strain>
        <tissue evidence="11">Leg muscle</tissue>
    </source>
</reference>
<keyword evidence="6" id="KW-0229">DNA integration</keyword>
<evidence type="ECO:0000256" key="8">
    <source>
        <dbReference type="ARBA" id="ARBA00022932"/>
    </source>
</evidence>
<evidence type="ECO:0000256" key="1">
    <source>
        <dbReference type="ARBA" id="ARBA00022722"/>
    </source>
</evidence>
<keyword evidence="1" id="KW-0540">Nuclease</keyword>